<protein>
    <submittedName>
        <fullName evidence="2">Uncharacterized protein</fullName>
    </submittedName>
</protein>
<comment type="caution">
    <text evidence="2">The sequence shown here is derived from an EMBL/GenBank/DDBJ whole genome shotgun (WGS) entry which is preliminary data.</text>
</comment>
<feature type="transmembrane region" description="Helical" evidence="1">
    <location>
        <begin position="20"/>
        <end position="39"/>
    </location>
</feature>
<reference evidence="2 3" key="1">
    <citation type="submission" date="2017-04" db="EMBL/GenBank/DDBJ databases">
        <title>The genome sequence of Parageobacillus galactosidasius DSM 18751.</title>
        <authorList>
            <person name="Ramaloko W.T."/>
            <person name="Koen N."/>
            <person name="Polliack S."/>
            <person name="Aliyu H."/>
            <person name="Lebre P."/>
            <person name="Mohr T."/>
            <person name="Oswald F."/>
            <person name="Zwick M."/>
            <person name="Neumann A."/>
            <person name="Syldatk C."/>
            <person name="Cowan D."/>
            <person name="De Maayer P."/>
        </authorList>
    </citation>
    <scope>NUCLEOTIDE SEQUENCE [LARGE SCALE GENOMIC DNA]</scope>
    <source>
        <strain evidence="2 3">DSM 18751</strain>
    </source>
</reference>
<feature type="transmembrane region" description="Helical" evidence="1">
    <location>
        <begin position="110"/>
        <end position="129"/>
    </location>
</feature>
<evidence type="ECO:0000256" key="1">
    <source>
        <dbReference type="SAM" id="Phobius"/>
    </source>
</evidence>
<accession>A0A226QSW4</accession>
<dbReference type="Proteomes" id="UP000198394">
    <property type="component" value="Unassembled WGS sequence"/>
</dbReference>
<keyword evidence="1" id="KW-1133">Transmembrane helix</keyword>
<organism evidence="2 3">
    <name type="scientific">Parageobacillus galactosidasius</name>
    <dbReference type="NCBI Taxonomy" id="883812"/>
    <lineage>
        <taxon>Bacteria</taxon>
        <taxon>Bacillati</taxon>
        <taxon>Bacillota</taxon>
        <taxon>Bacilli</taxon>
        <taxon>Bacillales</taxon>
        <taxon>Anoxybacillaceae</taxon>
        <taxon>Parageobacillus</taxon>
    </lineage>
</organism>
<keyword evidence="3" id="KW-1185">Reference proteome</keyword>
<evidence type="ECO:0000313" key="2">
    <source>
        <dbReference type="EMBL" id="OXB94777.1"/>
    </source>
</evidence>
<evidence type="ECO:0000313" key="3">
    <source>
        <dbReference type="Proteomes" id="UP000198394"/>
    </source>
</evidence>
<keyword evidence="1" id="KW-0812">Transmembrane</keyword>
<dbReference type="AlphaFoldDB" id="A0A226QSW4"/>
<keyword evidence="1" id="KW-0472">Membrane</keyword>
<proteinExistence type="predicted"/>
<sequence>MLQSNEPYFRVDDGIGNGIIYGALAGAAGMGITQGIMNASAKREYNKARDAFVESRLKPRLALPAPPGSINGTPTTALVSVHQPETPKVELGPAQRRYAKMFRGWKGKGLAYGGAILAGGLLGAAIDAAND</sequence>
<name>A0A226QSW4_9BACL</name>
<dbReference type="RefSeq" id="WP_089097231.1">
    <property type="nucleotide sequence ID" value="NZ_NDYL01000001.1"/>
</dbReference>
<dbReference type="EMBL" id="NDYL01000001">
    <property type="protein sequence ID" value="OXB94777.1"/>
    <property type="molecule type" value="Genomic_DNA"/>
</dbReference>
<gene>
    <name evidence="2" type="ORF">B9L23_07900</name>
</gene>